<feature type="region of interest" description="Disordered" evidence="4">
    <location>
        <begin position="401"/>
        <end position="432"/>
    </location>
</feature>
<dbReference type="GO" id="GO:0006228">
    <property type="term" value="P:UTP biosynthetic process"/>
    <property type="evidence" value="ECO:0007669"/>
    <property type="project" value="InterPro"/>
</dbReference>
<dbReference type="InterPro" id="IPR036850">
    <property type="entry name" value="NDK-like_dom_sf"/>
</dbReference>
<evidence type="ECO:0000259" key="5">
    <source>
        <dbReference type="PROSITE" id="PS51352"/>
    </source>
</evidence>
<dbReference type="InterPro" id="IPR017937">
    <property type="entry name" value="Thioredoxin_CS"/>
</dbReference>
<dbReference type="PROSITE" id="PS51374">
    <property type="entry name" value="NDPK_LIKE"/>
    <property type="match status" value="3"/>
</dbReference>
<feature type="active site" description="Pros-phosphohistidine intermediate" evidence="2">
    <location>
        <position position="280"/>
    </location>
</feature>
<dbReference type="GO" id="GO:0006241">
    <property type="term" value="P:CTP biosynthetic process"/>
    <property type="evidence" value="ECO:0007669"/>
    <property type="project" value="InterPro"/>
</dbReference>
<feature type="domain" description="Thioredoxin" evidence="5">
    <location>
        <begin position="1"/>
        <end position="114"/>
    </location>
</feature>
<feature type="compositionally biased region" description="Basic and acidic residues" evidence="4">
    <location>
        <begin position="736"/>
        <end position="748"/>
    </location>
</feature>
<dbReference type="PROSITE" id="PS51352">
    <property type="entry name" value="THIOREDOXIN_2"/>
    <property type="match status" value="1"/>
</dbReference>
<dbReference type="PANTHER" id="PTHR46135:SF5">
    <property type="entry name" value="THIOREDOXIN DOMAIN-CONTAINING PROTEIN 6 ISOFORM X1"/>
    <property type="match status" value="1"/>
</dbReference>
<name>A0A6P6KPU7_CARAU</name>
<dbReference type="GO" id="GO:0006183">
    <property type="term" value="P:GTP biosynthetic process"/>
    <property type="evidence" value="ECO:0007669"/>
    <property type="project" value="InterPro"/>
</dbReference>
<feature type="binding site" evidence="2">
    <location>
        <position position="499"/>
    </location>
    <ligand>
        <name>ATP</name>
        <dbReference type="ChEBI" id="CHEBI:30616"/>
    </ligand>
</feature>
<evidence type="ECO:0000256" key="1">
    <source>
        <dbReference type="ARBA" id="ARBA00008142"/>
    </source>
</evidence>
<gene>
    <name evidence="7" type="primary">nme9</name>
</gene>
<dbReference type="PANTHER" id="PTHR46135">
    <property type="entry name" value="NME/NM23 FAMILY MEMBER 8"/>
    <property type="match status" value="1"/>
</dbReference>
<dbReference type="PROSITE" id="PS00194">
    <property type="entry name" value="THIOREDOXIN_1"/>
    <property type="match status" value="1"/>
</dbReference>
<feature type="region of interest" description="Disordered" evidence="4">
    <location>
        <begin position="607"/>
        <end position="810"/>
    </location>
</feature>
<dbReference type="Gene3D" id="3.30.70.141">
    <property type="entry name" value="Nucleoside diphosphate kinase-like domain"/>
    <property type="match status" value="3"/>
</dbReference>
<dbReference type="Pfam" id="PF00085">
    <property type="entry name" value="Thioredoxin"/>
    <property type="match status" value="1"/>
</dbReference>
<evidence type="ECO:0000313" key="6">
    <source>
        <dbReference type="Proteomes" id="UP000515129"/>
    </source>
</evidence>
<dbReference type="SUPFAM" id="SSF54919">
    <property type="entry name" value="Nucleoside diphosphate kinase, NDK"/>
    <property type="match status" value="3"/>
</dbReference>
<dbReference type="InterPro" id="IPR034907">
    <property type="entry name" value="NDK-like_dom"/>
</dbReference>
<dbReference type="CDD" id="cd02948">
    <property type="entry name" value="TRX_NDPK"/>
    <property type="match status" value="1"/>
</dbReference>
<dbReference type="PRINTS" id="PR01243">
    <property type="entry name" value="NUCDPKINASE"/>
</dbReference>
<dbReference type="SMART" id="SM00562">
    <property type="entry name" value="NDK"/>
    <property type="match status" value="3"/>
</dbReference>
<feature type="active site" description="Pros-phosphohistidine intermediate" evidence="2">
    <location>
        <position position="560"/>
    </location>
</feature>
<proteinExistence type="inferred from homology"/>
<evidence type="ECO:0000313" key="7">
    <source>
        <dbReference type="RefSeq" id="XP_026073182.1"/>
    </source>
</evidence>
<dbReference type="AlphaFoldDB" id="A0A6P6KPU7"/>
<dbReference type="InterPro" id="IPR001564">
    <property type="entry name" value="Nucleoside_diP_kinase"/>
</dbReference>
<dbReference type="KEGG" id="caua:113052918"/>
<feature type="compositionally biased region" description="Basic and acidic residues" evidence="4">
    <location>
        <begin position="630"/>
        <end position="642"/>
    </location>
</feature>
<dbReference type="InterPro" id="IPR051766">
    <property type="entry name" value="TXND_domain-containing"/>
</dbReference>
<sequence>MAGKKKEISLQVNINTDDQWSDILATKGLTVVDVYQQWCGPCRAVISLFRKIKNELGDELLHFATAEADGIEALEKYRGKCEPTFLFYAGGELVSVLRGPNAPLLQRVIQEELSKEKNVLEHGAARRVVTDEGLTEEEEVNEDFKDHAHDEDVNVPASESYTVAIIKPDVVAQGKADEIIMKIQDVGFVILAHEERTLSEAEAQDFYKHKAEEPYFQELIQFMSSGPSHVLVISKTEGTEDVIPAWREFIGPPDVEEARRTQPESLRAQYGTETLLNALHGSGDREQASRELAFFFPSFRMAMAGPEQGRVERTLALIRPDAARENREEILSRIHEAGFTVAMQREMMLSEDQVRQFYSDHLEQEYFPSLLESMTSGPVLALALVKERAVEHWRNILGPKDPIQAKTEQPHSLRAQFSSGRSSINQLHGSGSSEEAEREIGFFFPPEDTLAVIKPDTEHKEEILEEIRARAFTISRLKDTVLSREMAEEFYKEHRDKPFFSQLVDYMCRGPCTMMVLTKENAVEEWRAAMGPTDPSEARQTAPESLRARFAKDMLENAVHGSSNTQHAHQKIQFIFGDISSESVIIDGAASPLLETEESFAELKNLQASRSPSFNDARNQTEPSSTEAAEEMKPESETKESHSASSDETETLETPTSSPQDTEAAEEMKPESETKESHSASSDETEALETPTSSPQDTGAAEEMKPEMTESQPASSDETEALEMPTSSPQDTEAAEEMKPESETKESHSASSDETEALETPTSSPQDTEAAEEMKPESETKESHSASSDETETLETPTSSPQDTGDRENV</sequence>
<accession>A0A6P6KPU7</accession>
<feature type="binding site" evidence="2">
    <location>
        <position position="547"/>
    </location>
    <ligand>
        <name>ATP</name>
        <dbReference type="ChEBI" id="CHEBI:30616"/>
    </ligand>
</feature>
<dbReference type="SUPFAM" id="SSF52833">
    <property type="entry name" value="Thioredoxin-like"/>
    <property type="match status" value="1"/>
</dbReference>
<feature type="binding site" evidence="2">
    <location>
        <position position="533"/>
    </location>
    <ligand>
        <name>ATP</name>
        <dbReference type="ChEBI" id="CHEBI:30616"/>
    </ligand>
</feature>
<dbReference type="InterPro" id="IPR036249">
    <property type="entry name" value="Thioredoxin-like_sf"/>
</dbReference>
<dbReference type="RefSeq" id="XP_026073182.1">
    <property type="nucleotide sequence ID" value="XM_026217397.1"/>
</dbReference>
<feature type="compositionally biased region" description="Polar residues" evidence="4">
    <location>
        <begin position="607"/>
        <end position="627"/>
    </location>
</feature>
<feature type="active site" description="Pros-phosphohistidine intermediate" evidence="2">
    <location>
        <position position="428"/>
    </location>
</feature>
<dbReference type="OrthoDB" id="10263751at2759"/>
<dbReference type="CDD" id="cd04416">
    <property type="entry name" value="NDPk_TX"/>
    <property type="match status" value="3"/>
</dbReference>
<keyword evidence="6" id="KW-1185">Reference proteome</keyword>
<dbReference type="GO" id="GO:0004550">
    <property type="term" value="F:nucleoside diphosphate kinase activity"/>
    <property type="evidence" value="ECO:0007669"/>
    <property type="project" value="InterPro"/>
</dbReference>
<feature type="compositionally biased region" description="Basic and acidic residues" evidence="4">
    <location>
        <begin position="772"/>
        <end position="784"/>
    </location>
</feature>
<reference evidence="7" key="1">
    <citation type="submission" date="2025-08" db="UniProtKB">
        <authorList>
            <consortium name="RefSeq"/>
        </authorList>
    </citation>
    <scope>IDENTIFICATION</scope>
    <source>
        <strain evidence="7">Wakin</strain>
        <tissue evidence="7">Muscle</tissue>
    </source>
</reference>
<dbReference type="CTD" id="347736"/>
<feature type="compositionally biased region" description="Polar residues" evidence="4">
    <location>
        <begin position="415"/>
        <end position="432"/>
    </location>
</feature>
<dbReference type="InterPro" id="IPR013766">
    <property type="entry name" value="Thioredoxin_domain"/>
</dbReference>
<dbReference type="Gene3D" id="3.40.30.10">
    <property type="entry name" value="Glutaredoxin"/>
    <property type="match status" value="1"/>
</dbReference>
<feature type="binding site" evidence="2">
    <location>
        <position position="557"/>
    </location>
    <ligand>
        <name>ATP</name>
        <dbReference type="ChEBI" id="CHEBI:30616"/>
    </ligand>
</feature>
<dbReference type="Proteomes" id="UP000515129">
    <property type="component" value="Chromosome 34"/>
</dbReference>
<dbReference type="Pfam" id="PF00334">
    <property type="entry name" value="NDK"/>
    <property type="match status" value="2"/>
</dbReference>
<comment type="caution">
    <text evidence="2">Lacks conserved residue(s) required for the propagation of feature annotation.</text>
</comment>
<protein>
    <submittedName>
        <fullName evidence="7">Thioredoxin domain-containing protein 3 homolog isoform X1</fullName>
    </submittedName>
</protein>
<comment type="similarity">
    <text evidence="1 2 3">Belongs to the NDK family.</text>
</comment>
<feature type="binding site" evidence="2">
    <location>
        <position position="527"/>
    </location>
    <ligand>
        <name>ATP</name>
        <dbReference type="ChEBI" id="CHEBI:30616"/>
    </ligand>
</feature>
<feature type="binding site" evidence="2">
    <location>
        <position position="454"/>
    </location>
    <ligand>
        <name>ATP</name>
        <dbReference type="ChEBI" id="CHEBI:30616"/>
    </ligand>
</feature>
<evidence type="ECO:0000256" key="2">
    <source>
        <dbReference type="PROSITE-ProRule" id="PRU00706"/>
    </source>
</evidence>
<feature type="compositionally biased region" description="Basic and acidic residues" evidence="4">
    <location>
        <begin position="666"/>
        <end position="678"/>
    </location>
</feature>
<evidence type="ECO:0000256" key="4">
    <source>
        <dbReference type="SAM" id="MobiDB-lite"/>
    </source>
</evidence>
<evidence type="ECO:0000256" key="3">
    <source>
        <dbReference type="RuleBase" id="RU004011"/>
    </source>
</evidence>
<organism evidence="6 7">
    <name type="scientific">Carassius auratus</name>
    <name type="common">Goldfish</name>
    <dbReference type="NCBI Taxonomy" id="7957"/>
    <lineage>
        <taxon>Eukaryota</taxon>
        <taxon>Metazoa</taxon>
        <taxon>Chordata</taxon>
        <taxon>Craniata</taxon>
        <taxon>Vertebrata</taxon>
        <taxon>Euteleostomi</taxon>
        <taxon>Actinopterygii</taxon>
        <taxon>Neopterygii</taxon>
        <taxon>Teleostei</taxon>
        <taxon>Ostariophysi</taxon>
        <taxon>Cypriniformes</taxon>
        <taxon>Cyprinidae</taxon>
        <taxon>Cyprininae</taxon>
        <taxon>Carassius</taxon>
    </lineage>
</organism>